<dbReference type="InterPro" id="IPR017969">
    <property type="entry name" value="Heavy-metal-associated_CS"/>
</dbReference>
<dbReference type="Gene3D" id="3.30.70.100">
    <property type="match status" value="1"/>
</dbReference>
<gene>
    <name evidence="3" type="ORF">ENW48_10405</name>
</gene>
<keyword evidence="1" id="KW-0479">Metal-binding</keyword>
<feature type="domain" description="HMA" evidence="2">
    <location>
        <begin position="1"/>
        <end position="64"/>
    </location>
</feature>
<comment type="caution">
    <text evidence="3">The sequence shown here is derived from an EMBL/GenBank/DDBJ whole genome shotgun (WGS) entry which is preliminary data.</text>
</comment>
<dbReference type="EMBL" id="DTKJ01000071">
    <property type="protein sequence ID" value="HGZ12606.1"/>
    <property type="molecule type" value="Genomic_DNA"/>
</dbReference>
<dbReference type="GO" id="GO:0046872">
    <property type="term" value="F:metal ion binding"/>
    <property type="evidence" value="ECO:0007669"/>
    <property type="project" value="UniProtKB-KW"/>
</dbReference>
<evidence type="ECO:0000313" key="3">
    <source>
        <dbReference type="EMBL" id="HGZ12606.1"/>
    </source>
</evidence>
<dbReference type="Pfam" id="PF00403">
    <property type="entry name" value="HMA"/>
    <property type="match status" value="1"/>
</dbReference>
<dbReference type="SUPFAM" id="SSF55008">
    <property type="entry name" value="HMA, heavy metal-associated domain"/>
    <property type="match status" value="1"/>
</dbReference>
<dbReference type="PROSITE" id="PS01047">
    <property type="entry name" value="HMA_1"/>
    <property type="match status" value="1"/>
</dbReference>
<dbReference type="CDD" id="cd00371">
    <property type="entry name" value="HMA"/>
    <property type="match status" value="1"/>
</dbReference>
<evidence type="ECO:0000256" key="1">
    <source>
        <dbReference type="ARBA" id="ARBA00022723"/>
    </source>
</evidence>
<proteinExistence type="predicted"/>
<reference evidence="3" key="1">
    <citation type="journal article" date="2020" name="mSystems">
        <title>Genome- and Community-Level Interaction Insights into Carbon Utilization and Element Cycling Functions of Hydrothermarchaeota in Hydrothermal Sediment.</title>
        <authorList>
            <person name="Zhou Z."/>
            <person name="Liu Y."/>
            <person name="Xu W."/>
            <person name="Pan J."/>
            <person name="Luo Z.H."/>
            <person name="Li M."/>
        </authorList>
    </citation>
    <scope>NUCLEOTIDE SEQUENCE [LARGE SCALE GENOMIC DNA]</scope>
    <source>
        <strain evidence="3">SpSt-853</strain>
    </source>
</reference>
<name>A0A7C5AMV9_9BACT</name>
<dbReference type="AlphaFoldDB" id="A0A7C5AMV9"/>
<evidence type="ECO:0000259" key="2">
    <source>
        <dbReference type="PROSITE" id="PS50846"/>
    </source>
</evidence>
<accession>A0A7C5AMV9</accession>
<protein>
    <submittedName>
        <fullName evidence="3">Heavy-metal-associated domain-containing protein</fullName>
    </submittedName>
</protein>
<dbReference type="InterPro" id="IPR036163">
    <property type="entry name" value="HMA_dom_sf"/>
</dbReference>
<sequence>MEIKVKGMSCCHCAAAVTKALESLPGVSQVHVDLATGRVSFTSEAAMSVEELDRVIKNAGYELASE</sequence>
<organism evidence="3">
    <name type="scientific">Desulfobacca acetoxidans</name>
    <dbReference type="NCBI Taxonomy" id="60893"/>
    <lineage>
        <taxon>Bacteria</taxon>
        <taxon>Pseudomonadati</taxon>
        <taxon>Thermodesulfobacteriota</taxon>
        <taxon>Desulfobaccia</taxon>
        <taxon>Desulfobaccales</taxon>
        <taxon>Desulfobaccaceae</taxon>
        <taxon>Desulfobacca</taxon>
    </lineage>
</organism>
<dbReference type="InterPro" id="IPR006121">
    <property type="entry name" value="HMA_dom"/>
</dbReference>
<dbReference type="PROSITE" id="PS50846">
    <property type="entry name" value="HMA_2"/>
    <property type="match status" value="1"/>
</dbReference>